<dbReference type="Proteomes" id="UP001331561">
    <property type="component" value="Unassembled WGS sequence"/>
</dbReference>
<proteinExistence type="predicted"/>
<protein>
    <submittedName>
        <fullName evidence="1">Uncharacterized protein</fullName>
    </submittedName>
</protein>
<comment type="caution">
    <text evidence="1">The sequence shown here is derived from an EMBL/GenBank/DDBJ whole genome shotgun (WGS) entry which is preliminary data.</text>
</comment>
<gene>
    <name evidence="1" type="ORF">VVD49_01050</name>
</gene>
<name>A0ABU6JZM3_9RHOO</name>
<evidence type="ECO:0000313" key="1">
    <source>
        <dbReference type="EMBL" id="MEC5384285.1"/>
    </source>
</evidence>
<dbReference type="EMBL" id="JAYXHS010000001">
    <property type="protein sequence ID" value="MEC5384285.1"/>
    <property type="molecule type" value="Genomic_DNA"/>
</dbReference>
<sequence length="89" mass="9862">MIHAELRQSLIDYGKDATSTDAFVALWRKQGGALCEQLPPQYLKALDDVLMRIESSRLFSGDSCSFSRESLTDALALWLDKATARLASP</sequence>
<reference evidence="1 2" key="1">
    <citation type="submission" date="2024-01" db="EMBL/GenBank/DDBJ databases">
        <title>Uliginosibacterium soil sp. nov.</title>
        <authorList>
            <person name="Lv Y."/>
        </authorList>
    </citation>
    <scope>NUCLEOTIDE SEQUENCE [LARGE SCALE GENOMIC DNA]</scope>
    <source>
        <strain evidence="1 2">H3</strain>
    </source>
</reference>
<keyword evidence="2" id="KW-1185">Reference proteome</keyword>
<dbReference type="RefSeq" id="WP_327597265.1">
    <property type="nucleotide sequence ID" value="NZ_JAYXHS010000001.1"/>
</dbReference>
<accession>A0ABU6JZM3</accession>
<organism evidence="1 2">
    <name type="scientific">Uliginosibacterium silvisoli</name>
    <dbReference type="NCBI Taxonomy" id="3114758"/>
    <lineage>
        <taxon>Bacteria</taxon>
        <taxon>Pseudomonadati</taxon>
        <taxon>Pseudomonadota</taxon>
        <taxon>Betaproteobacteria</taxon>
        <taxon>Rhodocyclales</taxon>
        <taxon>Zoogloeaceae</taxon>
        <taxon>Uliginosibacterium</taxon>
    </lineage>
</organism>
<evidence type="ECO:0000313" key="2">
    <source>
        <dbReference type="Proteomes" id="UP001331561"/>
    </source>
</evidence>